<feature type="compositionally biased region" description="Low complexity" evidence="1">
    <location>
        <begin position="208"/>
        <end position="217"/>
    </location>
</feature>
<accession>A0A2G5BE42</accession>
<gene>
    <name evidence="2" type="ORF">COEREDRAFT_61472</name>
</gene>
<proteinExistence type="predicted"/>
<dbReference type="Proteomes" id="UP000242474">
    <property type="component" value="Unassembled WGS sequence"/>
</dbReference>
<dbReference type="AlphaFoldDB" id="A0A2G5BE42"/>
<evidence type="ECO:0000313" key="2">
    <source>
        <dbReference type="EMBL" id="PIA16977.1"/>
    </source>
</evidence>
<feature type="non-terminal residue" evidence="2">
    <location>
        <position position="229"/>
    </location>
</feature>
<dbReference type="EMBL" id="KZ303496">
    <property type="protein sequence ID" value="PIA16977.1"/>
    <property type="molecule type" value="Genomic_DNA"/>
</dbReference>
<protein>
    <submittedName>
        <fullName evidence="2">Uncharacterized protein</fullName>
    </submittedName>
</protein>
<sequence>MSRKGCACGFQLSRPSFSEKPLSRRATQAAGPAELPSLNLLLATYMPDSGHLSGENARKIAPGLQHNYSHICSGIPAPPQLGYAPSVRTTATTEYQPFNLAAADNVVNPVNSCRSNELPLLADMENSVAMPPQCSVSMSLGAISSVAESAQPPKSSQSLCLTNSGLAGAHSDDAYLTQQATSGFNISITTTQIDSILSNVGTAYCGDSDSSSSSSSDNPIASGDWPLSL</sequence>
<name>A0A2G5BE42_COERN</name>
<organism evidence="2 3">
    <name type="scientific">Coemansia reversa (strain ATCC 12441 / NRRL 1564)</name>
    <dbReference type="NCBI Taxonomy" id="763665"/>
    <lineage>
        <taxon>Eukaryota</taxon>
        <taxon>Fungi</taxon>
        <taxon>Fungi incertae sedis</taxon>
        <taxon>Zoopagomycota</taxon>
        <taxon>Kickxellomycotina</taxon>
        <taxon>Kickxellomycetes</taxon>
        <taxon>Kickxellales</taxon>
        <taxon>Kickxellaceae</taxon>
        <taxon>Coemansia</taxon>
    </lineage>
</organism>
<feature type="region of interest" description="Disordered" evidence="1">
    <location>
        <begin position="208"/>
        <end position="229"/>
    </location>
</feature>
<keyword evidence="3" id="KW-1185">Reference proteome</keyword>
<evidence type="ECO:0000256" key="1">
    <source>
        <dbReference type="SAM" id="MobiDB-lite"/>
    </source>
</evidence>
<evidence type="ECO:0000313" key="3">
    <source>
        <dbReference type="Proteomes" id="UP000242474"/>
    </source>
</evidence>
<reference evidence="2 3" key="1">
    <citation type="journal article" date="2015" name="Genome Biol. Evol.">
        <title>Phylogenomic analyses indicate that early fungi evolved digesting cell walls of algal ancestors of land plants.</title>
        <authorList>
            <person name="Chang Y."/>
            <person name="Wang S."/>
            <person name="Sekimoto S."/>
            <person name="Aerts A.L."/>
            <person name="Choi C."/>
            <person name="Clum A."/>
            <person name="LaButti K.M."/>
            <person name="Lindquist E.A."/>
            <person name="Yee Ngan C."/>
            <person name="Ohm R.A."/>
            <person name="Salamov A.A."/>
            <person name="Grigoriev I.V."/>
            <person name="Spatafora J.W."/>
            <person name="Berbee M.L."/>
        </authorList>
    </citation>
    <scope>NUCLEOTIDE SEQUENCE [LARGE SCALE GENOMIC DNA]</scope>
    <source>
        <strain evidence="2 3">NRRL 1564</strain>
    </source>
</reference>